<dbReference type="RefSeq" id="WP_248826031.1">
    <property type="nucleotide sequence ID" value="NZ_JALKFT010000022.1"/>
</dbReference>
<gene>
    <name evidence="1" type="ORF">MXD59_19100</name>
</gene>
<accession>A0ABT0K253</accession>
<evidence type="ECO:0000313" key="2">
    <source>
        <dbReference type="Proteomes" id="UP001201873"/>
    </source>
</evidence>
<comment type="caution">
    <text evidence="1">The sequence shown here is derived from an EMBL/GenBank/DDBJ whole genome shotgun (WGS) entry which is preliminary data.</text>
</comment>
<name>A0ABT0K253_9ACTN</name>
<evidence type="ECO:0000313" key="1">
    <source>
        <dbReference type="EMBL" id="MCK9877858.1"/>
    </source>
</evidence>
<keyword evidence="2" id="KW-1185">Reference proteome</keyword>
<dbReference type="Proteomes" id="UP001201873">
    <property type="component" value="Unassembled WGS sequence"/>
</dbReference>
<proteinExistence type="predicted"/>
<sequence>MDDRQYAGVGRNATLENLVALLQAERPRQLDVVAPASAITAHGGDLLVAGTEPVLRPDGVELTAGTYVPTAVADEGLADKLQIPLPYLRRLRQENLALYDANVNGWLHHPSQQDRPLLVRALRSQTGGPGIARAILSDRYRPVDNLDVLLAALDGVHQAAGPVSVDGCDLTDRRMYLRIRSDVVSQAAPALLRDYTSPFTGARGADNPIVWAGFAVSNSETGCGAFTITPRLVVEICRNGMTMTRDAVRSVHLGGRLDDGVIQWSSDTQRKATELVTAKARDAVATFLNPAYLHRTLATLERAAGTPIDDPAATITHVCSQLHFTADEQTRILAHFIRGGDLSSGGVLHAVTSAAQTLPDADRAHGLESHALRAMQLAATA</sequence>
<organism evidence="1 2">
    <name type="scientific">Frankia umida</name>
    <dbReference type="NCBI Taxonomy" id="573489"/>
    <lineage>
        <taxon>Bacteria</taxon>
        <taxon>Bacillati</taxon>
        <taxon>Actinomycetota</taxon>
        <taxon>Actinomycetes</taxon>
        <taxon>Frankiales</taxon>
        <taxon>Frankiaceae</taxon>
        <taxon>Frankia</taxon>
    </lineage>
</organism>
<protein>
    <submittedName>
        <fullName evidence="1">DUF932 domain-containing protein</fullName>
    </submittedName>
</protein>
<dbReference type="EMBL" id="JALKFT010000022">
    <property type="protein sequence ID" value="MCK9877858.1"/>
    <property type="molecule type" value="Genomic_DNA"/>
</dbReference>
<reference evidence="1 2" key="1">
    <citation type="submission" date="2022-04" db="EMBL/GenBank/DDBJ databases">
        <title>Genome diversity in the genus Frankia.</title>
        <authorList>
            <person name="Carlos-Shanley C."/>
            <person name="Hahn D."/>
        </authorList>
    </citation>
    <scope>NUCLEOTIDE SEQUENCE [LARGE SCALE GENOMIC DNA]</scope>
    <source>
        <strain evidence="1 2">Ag45/Mut15</strain>
    </source>
</reference>